<feature type="transmembrane region" description="Helical" evidence="8">
    <location>
        <begin position="493"/>
        <end position="510"/>
    </location>
</feature>
<evidence type="ECO:0000256" key="3">
    <source>
        <dbReference type="ARBA" id="ARBA00022679"/>
    </source>
</evidence>
<evidence type="ECO:0000256" key="2">
    <source>
        <dbReference type="ARBA" id="ARBA00008307"/>
    </source>
</evidence>
<feature type="domain" description="Mab-21-like HhH/H2TH-like" evidence="9">
    <location>
        <begin position="335"/>
        <end position="428"/>
    </location>
</feature>
<keyword evidence="11" id="KW-1185">Reference proteome</keyword>
<dbReference type="InterPro" id="IPR046906">
    <property type="entry name" value="Mab-21_HhH/H2TH-like"/>
</dbReference>
<evidence type="ECO:0000256" key="1">
    <source>
        <dbReference type="ARBA" id="ARBA00001946"/>
    </source>
</evidence>
<evidence type="ECO:0000256" key="7">
    <source>
        <dbReference type="ARBA" id="ARBA00022842"/>
    </source>
</evidence>
<dbReference type="Pfam" id="PF20266">
    <property type="entry name" value="Mab-21_C"/>
    <property type="match status" value="1"/>
</dbReference>
<dbReference type="InterPro" id="IPR024810">
    <property type="entry name" value="MAB21L/cGLR"/>
</dbReference>
<dbReference type="GO" id="GO:0046872">
    <property type="term" value="F:metal ion binding"/>
    <property type="evidence" value="ECO:0007669"/>
    <property type="project" value="UniProtKB-KW"/>
</dbReference>
<dbReference type="EMBL" id="MU826828">
    <property type="protein sequence ID" value="KAJ7374242.1"/>
    <property type="molecule type" value="Genomic_DNA"/>
</dbReference>
<evidence type="ECO:0000313" key="11">
    <source>
        <dbReference type="Proteomes" id="UP001163046"/>
    </source>
</evidence>
<dbReference type="PANTHER" id="PTHR10656:SF42">
    <property type="entry name" value="CYCLIC GMP-AMP SYNTHASE-LIKE PROTEIN-RELATED"/>
    <property type="match status" value="1"/>
</dbReference>
<keyword evidence="6" id="KW-0547">Nucleotide-binding</keyword>
<evidence type="ECO:0000256" key="5">
    <source>
        <dbReference type="ARBA" id="ARBA00022723"/>
    </source>
</evidence>
<gene>
    <name evidence="10" type="ORF">OS493_007320</name>
</gene>
<feature type="transmembrane region" description="Helical" evidence="8">
    <location>
        <begin position="63"/>
        <end position="85"/>
    </location>
</feature>
<feature type="transmembrane region" description="Helical" evidence="8">
    <location>
        <begin position="463"/>
        <end position="481"/>
    </location>
</feature>
<keyword evidence="8" id="KW-0472">Membrane</keyword>
<comment type="cofactor">
    <cofactor evidence="1">
        <name>Mg(2+)</name>
        <dbReference type="ChEBI" id="CHEBI:18420"/>
    </cofactor>
</comment>
<keyword evidence="8" id="KW-0812">Transmembrane</keyword>
<dbReference type="PANTHER" id="PTHR10656">
    <property type="entry name" value="CELL FATE DETERMINING PROTEIN MAB21-RELATED"/>
    <property type="match status" value="1"/>
</dbReference>
<evidence type="ECO:0000256" key="8">
    <source>
        <dbReference type="SAM" id="Phobius"/>
    </source>
</evidence>
<evidence type="ECO:0000313" key="10">
    <source>
        <dbReference type="EMBL" id="KAJ7374242.1"/>
    </source>
</evidence>
<keyword evidence="5" id="KW-0479">Metal-binding</keyword>
<comment type="caution">
    <text evidence="10">The sequence shown here is derived from an EMBL/GenBank/DDBJ whole genome shotgun (WGS) entry which is preliminary data.</text>
</comment>
<comment type="similarity">
    <text evidence="2">Belongs to the mab-21 family.</text>
</comment>
<dbReference type="SMART" id="SM01265">
    <property type="entry name" value="Mab-21"/>
    <property type="match status" value="1"/>
</dbReference>
<organism evidence="10 11">
    <name type="scientific">Desmophyllum pertusum</name>
    <dbReference type="NCBI Taxonomy" id="174260"/>
    <lineage>
        <taxon>Eukaryota</taxon>
        <taxon>Metazoa</taxon>
        <taxon>Cnidaria</taxon>
        <taxon>Anthozoa</taxon>
        <taxon>Hexacorallia</taxon>
        <taxon>Scleractinia</taxon>
        <taxon>Caryophylliina</taxon>
        <taxon>Caryophylliidae</taxon>
        <taxon>Desmophyllum</taxon>
    </lineage>
</organism>
<evidence type="ECO:0000256" key="6">
    <source>
        <dbReference type="ARBA" id="ARBA00022840"/>
    </source>
</evidence>
<evidence type="ECO:0000256" key="4">
    <source>
        <dbReference type="ARBA" id="ARBA00022695"/>
    </source>
</evidence>
<keyword evidence="4" id="KW-0548">Nucleotidyltransferase</keyword>
<keyword evidence="8" id="KW-1133">Transmembrane helix</keyword>
<dbReference type="OrthoDB" id="5969966at2759"/>
<protein>
    <recommendedName>
        <fullName evidence="9">Mab-21-like HhH/H2TH-like domain-containing protein</fullName>
    </recommendedName>
</protein>
<dbReference type="AlphaFoldDB" id="A0A9W9Z379"/>
<dbReference type="Gene3D" id="1.10.1410.40">
    <property type="match status" value="1"/>
</dbReference>
<keyword evidence="6" id="KW-0067">ATP-binding</keyword>
<reference evidence="10" key="1">
    <citation type="submission" date="2023-01" db="EMBL/GenBank/DDBJ databases">
        <title>Genome assembly of the deep-sea coral Lophelia pertusa.</title>
        <authorList>
            <person name="Herrera S."/>
            <person name="Cordes E."/>
        </authorList>
    </citation>
    <scope>NUCLEOTIDE SEQUENCE</scope>
    <source>
        <strain evidence="10">USNM1676648</strain>
        <tissue evidence="10">Polyp</tissue>
    </source>
</reference>
<proteinExistence type="inferred from homology"/>
<keyword evidence="7" id="KW-0460">Magnesium</keyword>
<evidence type="ECO:0000259" key="9">
    <source>
        <dbReference type="Pfam" id="PF20266"/>
    </source>
</evidence>
<feature type="transmembrane region" description="Helical" evidence="8">
    <location>
        <begin position="33"/>
        <end position="51"/>
    </location>
</feature>
<dbReference type="GO" id="GO:0016779">
    <property type="term" value="F:nucleotidyltransferase activity"/>
    <property type="evidence" value="ECO:0007669"/>
    <property type="project" value="UniProtKB-KW"/>
</dbReference>
<dbReference type="Proteomes" id="UP001163046">
    <property type="component" value="Unassembled WGS sequence"/>
</dbReference>
<accession>A0A9W9Z379</accession>
<keyword evidence="3" id="KW-0808">Transferase</keyword>
<dbReference type="GO" id="GO:0005524">
    <property type="term" value="F:ATP binding"/>
    <property type="evidence" value="ECO:0007669"/>
    <property type="project" value="UniProtKB-KW"/>
</dbReference>
<name>A0A9W9Z379_9CNID</name>
<sequence>MIEEVVTHIFTGFADVVAGLHMSAVHTPSILDLAKYLIVFFLVPMTAVIAYDQFFPIFEGVNLYLVIVISTPIVLVTPALIFAFFRYFGGHWLLNWHLKKTSRYLDFCKLPKEYTTLLLPKDTAKWHYQLCGSSVDHGFGFFPLLSSNSGIFPWSNPQMIQDVDMNVFYKPLRISMDRLITTSPGYCNVIIHGFMQDAFLQDCIVKCGSQSLLSGRLVSQKIGNEFAGRDVEYNYPAITFKAVLDGPRGKFRFDSDIVFAIKILDSAGVAYDWFVRVQDLFPHQLLNSIRAVGCYVVHKHCLSCHLLHDFDWRITFAEAESKLFEYHSDKAALKLCYVVIKFAIKQFSRVYKKNYPALKSYHLKTVILWIAEENGKLPFDMYSIDNNKTLGALLLYIIATYRQHIHDGYLQHYFIKDINILEPYGVDERTAGMHLLDEFKMKPLAIVSNFDNANVNRWKLEQYFIVGLLAVVSCMYLSFYFRNIGVVSVVEQIYRVCAVFTLILIVKIFLD</sequence>